<dbReference type="AlphaFoldDB" id="A0A0F9DLN5"/>
<organism evidence="1">
    <name type="scientific">marine sediment metagenome</name>
    <dbReference type="NCBI Taxonomy" id="412755"/>
    <lineage>
        <taxon>unclassified sequences</taxon>
        <taxon>metagenomes</taxon>
        <taxon>ecological metagenomes</taxon>
    </lineage>
</organism>
<dbReference type="Pfam" id="PF03683">
    <property type="entry name" value="UPF0175"/>
    <property type="match status" value="1"/>
</dbReference>
<evidence type="ECO:0000313" key="1">
    <source>
        <dbReference type="EMBL" id="KKL12868.1"/>
    </source>
</evidence>
<sequence length="84" mass="10065">MTKPIKVEIPPELLQYLDDEPEKKVKLLLVFELYREKKITLRQAADILKITYREMEDILEKNEIYLAFGKIEFDEEIHYGFSSN</sequence>
<gene>
    <name evidence="1" type="ORF">LCGC14_2531490</name>
</gene>
<protein>
    <submittedName>
        <fullName evidence="1">Uncharacterized protein</fullName>
    </submittedName>
</protein>
<dbReference type="InterPro" id="IPR005368">
    <property type="entry name" value="UPF0175"/>
</dbReference>
<proteinExistence type="predicted"/>
<reference evidence="1" key="1">
    <citation type="journal article" date="2015" name="Nature">
        <title>Complex archaea that bridge the gap between prokaryotes and eukaryotes.</title>
        <authorList>
            <person name="Spang A."/>
            <person name="Saw J.H."/>
            <person name="Jorgensen S.L."/>
            <person name="Zaremba-Niedzwiedzka K."/>
            <person name="Martijn J."/>
            <person name="Lind A.E."/>
            <person name="van Eijk R."/>
            <person name="Schleper C."/>
            <person name="Guy L."/>
            <person name="Ettema T.J."/>
        </authorList>
    </citation>
    <scope>NUCLEOTIDE SEQUENCE</scope>
</reference>
<comment type="caution">
    <text evidence="1">The sequence shown here is derived from an EMBL/GenBank/DDBJ whole genome shotgun (WGS) entry which is preliminary data.</text>
</comment>
<name>A0A0F9DLN5_9ZZZZ</name>
<dbReference type="EMBL" id="LAZR01041093">
    <property type="protein sequence ID" value="KKL12868.1"/>
    <property type="molecule type" value="Genomic_DNA"/>
</dbReference>
<accession>A0A0F9DLN5</accession>